<dbReference type="OrthoDB" id="6235974at2759"/>
<dbReference type="SMART" id="SM00295">
    <property type="entry name" value="B41"/>
    <property type="match status" value="1"/>
</dbReference>
<dbReference type="CDD" id="cd14473">
    <property type="entry name" value="FERM_B-lobe"/>
    <property type="match status" value="1"/>
</dbReference>
<protein>
    <recommendedName>
        <fullName evidence="3">Moesin/ezrin/radixin homolog 1</fullName>
    </recommendedName>
</protein>
<dbReference type="FunFam" id="2.30.29.30:FF:000002">
    <property type="entry name" value="Band 4.1-like protein 5 isoform 1"/>
    <property type="match status" value="1"/>
</dbReference>
<feature type="compositionally biased region" description="Polar residues" evidence="7">
    <location>
        <begin position="417"/>
        <end position="427"/>
    </location>
</feature>
<proteinExistence type="predicted"/>
<keyword evidence="5" id="KW-0965">Cell junction</keyword>
<dbReference type="InterPro" id="IPR014352">
    <property type="entry name" value="FERM/acyl-CoA-bd_prot_sf"/>
</dbReference>
<dbReference type="InterPro" id="IPR014847">
    <property type="entry name" value="FA"/>
</dbReference>
<dbReference type="Pfam" id="PF09380">
    <property type="entry name" value="FERM_C"/>
    <property type="match status" value="1"/>
</dbReference>
<dbReference type="SUPFAM" id="SSF47031">
    <property type="entry name" value="Second domain of FERM"/>
    <property type="match status" value="1"/>
</dbReference>
<feature type="region of interest" description="Disordered" evidence="7">
    <location>
        <begin position="353"/>
        <end position="428"/>
    </location>
</feature>
<dbReference type="InterPro" id="IPR035963">
    <property type="entry name" value="FERM_2"/>
</dbReference>
<dbReference type="GO" id="GO:0016028">
    <property type="term" value="C:rhabdomere"/>
    <property type="evidence" value="ECO:0007669"/>
    <property type="project" value="UniProtKB-SubCell"/>
</dbReference>
<dbReference type="PRINTS" id="PR00661">
    <property type="entry name" value="ERMFAMILY"/>
</dbReference>
<feature type="region of interest" description="Disordered" evidence="7">
    <location>
        <begin position="455"/>
        <end position="488"/>
    </location>
</feature>
<dbReference type="FunFam" id="3.10.20.90:FF:000024">
    <property type="entry name" value="Erythrocyte membrane protein band 4.1-like 5"/>
    <property type="match status" value="1"/>
</dbReference>
<dbReference type="InterPro" id="IPR019748">
    <property type="entry name" value="FERM_central"/>
</dbReference>
<dbReference type="EMBL" id="VUJU01001268">
    <property type="protein sequence ID" value="KAF0766078.1"/>
    <property type="molecule type" value="Genomic_DNA"/>
</dbReference>
<dbReference type="GO" id="GO:0030182">
    <property type="term" value="P:neuron differentiation"/>
    <property type="evidence" value="ECO:0007669"/>
    <property type="project" value="UniProtKB-ARBA"/>
</dbReference>
<dbReference type="PANTHER" id="PTHR23280">
    <property type="entry name" value="4.1 G PROTEIN"/>
    <property type="match status" value="1"/>
</dbReference>
<evidence type="ECO:0000256" key="6">
    <source>
        <dbReference type="ARBA" id="ARBA00043944"/>
    </source>
</evidence>
<dbReference type="GO" id="GO:0009887">
    <property type="term" value="P:animal organ morphogenesis"/>
    <property type="evidence" value="ECO:0007669"/>
    <property type="project" value="UniProtKB-ARBA"/>
</dbReference>
<dbReference type="FunFam" id="1.20.80.10:FF:000003">
    <property type="entry name" value="Tyrosine-protein phosphatase non-receptor type 4"/>
    <property type="match status" value="1"/>
</dbReference>
<evidence type="ECO:0000256" key="3">
    <source>
        <dbReference type="ARBA" id="ARBA00022025"/>
    </source>
</evidence>
<feature type="region of interest" description="Disordered" evidence="7">
    <location>
        <begin position="1"/>
        <end position="26"/>
    </location>
</feature>
<comment type="caution">
    <text evidence="10">The sequence shown here is derived from an EMBL/GenBank/DDBJ whole genome shotgun (WGS) entry which is preliminary data.</text>
</comment>
<dbReference type="PRINTS" id="PR00935">
    <property type="entry name" value="BAND41"/>
</dbReference>
<dbReference type="AlphaFoldDB" id="A0A6G0Z6D5"/>
<dbReference type="Gene3D" id="2.30.29.30">
    <property type="entry name" value="Pleckstrin-homology domain (PH domain)/Phosphotyrosine-binding domain (PTB)"/>
    <property type="match status" value="1"/>
</dbReference>
<dbReference type="InterPro" id="IPR000299">
    <property type="entry name" value="FERM_domain"/>
</dbReference>
<feature type="transmembrane region" description="Helical" evidence="8">
    <location>
        <begin position="560"/>
        <end position="584"/>
    </location>
</feature>
<accession>A0A6G0Z6D5</accession>
<dbReference type="SMART" id="SM01196">
    <property type="entry name" value="FERM_C"/>
    <property type="match status" value="1"/>
</dbReference>
<dbReference type="Gene3D" id="3.10.20.90">
    <property type="entry name" value="Phosphatidylinositol 3-kinase Catalytic Subunit, Chain A, domain 1"/>
    <property type="match status" value="1"/>
</dbReference>
<evidence type="ECO:0000256" key="5">
    <source>
        <dbReference type="ARBA" id="ARBA00022949"/>
    </source>
</evidence>
<sequence>MLRFLSRKRGRNDPKARNIKSGAERLNPPNKHCMQCRVMLLDGTDLCIELSKKAVGSDLYEQVFYSLDLIEKDYFGLQFTDANHVQHWLDPTKAIKKQVRIGPPYTFRLRVKFYSSEPNMLREELTRYQFFLQLKLDIHEGRLECPQNTCIELAALALQSELGDYDETCHTPAVISEFRFVPNQTEDMEIQIVEEFKKCKGLTPAQAETSYLNKVKWLEMYGVDNHTVLGKDGCEYALGLTPTGILVFEGLQKIGLFFWPKIGKLDFKKKKLTLVVVEDDDQGREQEHTFVFRLHNEKACKHLWKCAVEHHAFFRLRAPVKGPSARQNFFRMGSRFRYSGKTEFQTTQLNRARRTVQFERRPSQRYARRQSHVLRERQKDKTEKPKVENENDKMEKINIMDKPPTPILDSKDIHLEPTSSLTSNSSDVAEDRLDSLLKSLNKDTPLINSKINESNSVDINNKTDDFGKDQKSSSPLPNNRNISFNTTPRPIPKEHLKCNILKAKVEEEMKKSPLSLFDPLSKVTNLQENNLLNNGECNINSKSNSFGKEQATFVSVVIDFVLLLLMFSVVYLFGFCFRLICWYLKKGGDKLTLSLNGGIAAPEEIKQPLDEQSISETSMSKDDRKRCATPVTVTHFSFGECGKLEQRVVSPDRSPTESMSSILSLPFNGTSPTSPRNPFSANPFIGGDSQTAITNPFLSSSSNPFADNGIKKDTTNDVEVAVESNTGINGVTNSNTKVAQKNQEPTKMKPLNQISPWLISSGAETSSGPKIITRKSVITTQL</sequence>
<dbReference type="InterPro" id="IPR019747">
    <property type="entry name" value="FERM_CS"/>
</dbReference>
<dbReference type="SMART" id="SM01195">
    <property type="entry name" value="FA"/>
    <property type="match status" value="1"/>
</dbReference>
<dbReference type="PANTHER" id="PTHR23280:SF25">
    <property type="entry name" value="MOESIN_EZRIN_RADIXIN HOMOLOG 1"/>
    <property type="match status" value="1"/>
</dbReference>
<evidence type="ECO:0000256" key="7">
    <source>
        <dbReference type="SAM" id="MobiDB-lite"/>
    </source>
</evidence>
<dbReference type="Pfam" id="PF00373">
    <property type="entry name" value="FERM_M"/>
    <property type="match status" value="1"/>
</dbReference>
<evidence type="ECO:0000313" key="10">
    <source>
        <dbReference type="EMBL" id="KAF0766078.1"/>
    </source>
</evidence>
<dbReference type="InterPro" id="IPR018979">
    <property type="entry name" value="FERM_N"/>
</dbReference>
<evidence type="ECO:0000256" key="2">
    <source>
        <dbReference type="ARBA" id="ARBA00004536"/>
    </source>
</evidence>
<dbReference type="Proteomes" id="UP000478052">
    <property type="component" value="Unassembled WGS sequence"/>
</dbReference>
<dbReference type="CDD" id="cd17108">
    <property type="entry name" value="FERM_F1_EPB41L5_like"/>
    <property type="match status" value="1"/>
</dbReference>
<keyword evidence="11" id="KW-1185">Reference proteome</keyword>
<dbReference type="PROSITE" id="PS00660">
    <property type="entry name" value="FERM_1"/>
    <property type="match status" value="1"/>
</dbReference>
<dbReference type="CDD" id="cd13186">
    <property type="entry name" value="FERM_C_NBL4_NBL5"/>
    <property type="match status" value="1"/>
</dbReference>
<evidence type="ECO:0000313" key="11">
    <source>
        <dbReference type="Proteomes" id="UP000478052"/>
    </source>
</evidence>
<comment type="subcellular location">
    <subcellularLocation>
        <location evidence="2">Cell junction</location>
        <location evidence="2">Adherens junction</location>
    </subcellularLocation>
    <subcellularLocation>
        <location evidence="6">Cell projection</location>
        <location evidence="6">Rhabdomere</location>
    </subcellularLocation>
    <subcellularLocation>
        <location evidence="1">Cytoplasm</location>
    </subcellularLocation>
</comment>
<evidence type="ECO:0000256" key="4">
    <source>
        <dbReference type="ARBA" id="ARBA00022490"/>
    </source>
</evidence>
<dbReference type="PROSITE" id="PS50057">
    <property type="entry name" value="FERM_3"/>
    <property type="match status" value="1"/>
</dbReference>
<dbReference type="Pfam" id="PF08736">
    <property type="entry name" value="FA"/>
    <property type="match status" value="1"/>
</dbReference>
<dbReference type="GO" id="GO:0005912">
    <property type="term" value="C:adherens junction"/>
    <property type="evidence" value="ECO:0007669"/>
    <property type="project" value="UniProtKB-SubCell"/>
</dbReference>
<dbReference type="GO" id="GO:0031032">
    <property type="term" value="P:actomyosin structure organization"/>
    <property type="evidence" value="ECO:0007669"/>
    <property type="project" value="TreeGrafter"/>
</dbReference>
<dbReference type="GO" id="GO:0005856">
    <property type="term" value="C:cytoskeleton"/>
    <property type="evidence" value="ECO:0007669"/>
    <property type="project" value="TreeGrafter"/>
</dbReference>
<dbReference type="InterPro" id="IPR000798">
    <property type="entry name" value="Ez/rad/moesin-like"/>
</dbReference>
<name>A0A6G0Z6D5_APHCR</name>
<keyword evidence="8" id="KW-0812">Transmembrane</keyword>
<dbReference type="SUPFAM" id="SSF50729">
    <property type="entry name" value="PH domain-like"/>
    <property type="match status" value="1"/>
</dbReference>
<keyword evidence="8" id="KW-1133">Transmembrane helix</keyword>
<feature type="compositionally biased region" description="Polar residues" evidence="7">
    <location>
        <begin position="472"/>
        <end position="488"/>
    </location>
</feature>
<organism evidence="10 11">
    <name type="scientific">Aphis craccivora</name>
    <name type="common">Cowpea aphid</name>
    <dbReference type="NCBI Taxonomy" id="307492"/>
    <lineage>
        <taxon>Eukaryota</taxon>
        <taxon>Metazoa</taxon>
        <taxon>Ecdysozoa</taxon>
        <taxon>Arthropoda</taxon>
        <taxon>Hexapoda</taxon>
        <taxon>Insecta</taxon>
        <taxon>Pterygota</taxon>
        <taxon>Neoptera</taxon>
        <taxon>Paraneoptera</taxon>
        <taxon>Hemiptera</taxon>
        <taxon>Sternorrhyncha</taxon>
        <taxon>Aphidomorpha</taxon>
        <taxon>Aphidoidea</taxon>
        <taxon>Aphididae</taxon>
        <taxon>Aphidini</taxon>
        <taxon>Aphis</taxon>
        <taxon>Aphis</taxon>
    </lineage>
</organism>
<gene>
    <name evidence="10" type="ORF">FWK35_00003408</name>
</gene>
<dbReference type="InterPro" id="IPR029071">
    <property type="entry name" value="Ubiquitin-like_domsf"/>
</dbReference>
<dbReference type="Gene3D" id="1.20.80.10">
    <property type="match status" value="1"/>
</dbReference>
<dbReference type="GO" id="GO:0008092">
    <property type="term" value="F:cytoskeletal protein binding"/>
    <property type="evidence" value="ECO:0007669"/>
    <property type="project" value="InterPro"/>
</dbReference>
<feature type="compositionally biased region" description="Basic and acidic residues" evidence="7">
    <location>
        <begin position="373"/>
        <end position="399"/>
    </location>
</feature>
<reference evidence="10 11" key="1">
    <citation type="submission" date="2019-08" db="EMBL/GenBank/DDBJ databases">
        <title>Whole genome of Aphis craccivora.</title>
        <authorList>
            <person name="Voronova N.V."/>
            <person name="Shulinski R.S."/>
            <person name="Bandarenka Y.V."/>
            <person name="Zhorov D.G."/>
            <person name="Warner D."/>
        </authorList>
    </citation>
    <scope>NUCLEOTIDE SEQUENCE [LARGE SCALE GENOMIC DNA]</scope>
    <source>
        <strain evidence="10">180601</strain>
        <tissue evidence="10">Whole Body</tissue>
    </source>
</reference>
<evidence type="ECO:0000256" key="8">
    <source>
        <dbReference type="SAM" id="Phobius"/>
    </source>
</evidence>
<dbReference type="InterPro" id="IPR018980">
    <property type="entry name" value="FERM_PH-like_C"/>
</dbReference>
<dbReference type="InterPro" id="IPR011993">
    <property type="entry name" value="PH-like_dom_sf"/>
</dbReference>
<evidence type="ECO:0000256" key="1">
    <source>
        <dbReference type="ARBA" id="ARBA00004496"/>
    </source>
</evidence>
<dbReference type="InterPro" id="IPR019749">
    <property type="entry name" value="Band_41_domain"/>
</dbReference>
<feature type="domain" description="FERM" evidence="9">
    <location>
        <begin position="34"/>
        <end position="318"/>
    </location>
</feature>
<dbReference type="GO" id="GO:0005737">
    <property type="term" value="C:cytoplasm"/>
    <property type="evidence" value="ECO:0007669"/>
    <property type="project" value="UniProtKB-SubCell"/>
</dbReference>
<feature type="compositionally biased region" description="Basic and acidic residues" evidence="7">
    <location>
        <begin position="461"/>
        <end position="471"/>
    </location>
</feature>
<evidence type="ECO:0000259" key="9">
    <source>
        <dbReference type="PROSITE" id="PS50057"/>
    </source>
</evidence>
<feature type="compositionally biased region" description="Basic residues" evidence="7">
    <location>
        <begin position="1"/>
        <end position="10"/>
    </location>
</feature>
<dbReference type="Pfam" id="PF09379">
    <property type="entry name" value="FERM_N"/>
    <property type="match status" value="1"/>
</dbReference>
<keyword evidence="4" id="KW-0963">Cytoplasm</keyword>
<dbReference type="GO" id="GO:0005886">
    <property type="term" value="C:plasma membrane"/>
    <property type="evidence" value="ECO:0007669"/>
    <property type="project" value="UniProtKB-ARBA"/>
</dbReference>
<keyword evidence="8" id="KW-0472">Membrane</keyword>
<dbReference type="SUPFAM" id="SSF54236">
    <property type="entry name" value="Ubiquitin-like"/>
    <property type="match status" value="1"/>
</dbReference>